<evidence type="ECO:0000256" key="1">
    <source>
        <dbReference type="SAM" id="MobiDB-lite"/>
    </source>
</evidence>
<dbReference type="Pfam" id="PF01471">
    <property type="entry name" value="PG_binding_1"/>
    <property type="match status" value="2"/>
</dbReference>
<organism evidence="3 4">
    <name type="scientific">Microbacterium ureisolvens</name>
    <dbReference type="NCBI Taxonomy" id="2781186"/>
    <lineage>
        <taxon>Bacteria</taxon>
        <taxon>Bacillati</taxon>
        <taxon>Actinomycetota</taxon>
        <taxon>Actinomycetes</taxon>
        <taxon>Micrococcales</taxon>
        <taxon>Microbacteriaceae</taxon>
        <taxon>Microbacterium</taxon>
    </lineage>
</organism>
<evidence type="ECO:0000259" key="2">
    <source>
        <dbReference type="Pfam" id="PF01471"/>
    </source>
</evidence>
<dbReference type="Gene3D" id="1.10.101.10">
    <property type="entry name" value="PGBD-like superfamily/PGBD"/>
    <property type="match status" value="2"/>
</dbReference>
<feature type="region of interest" description="Disordered" evidence="1">
    <location>
        <begin position="124"/>
        <end position="149"/>
    </location>
</feature>
<sequence>MVIAGTVAAAVLAGCAGEADPVERANAQVSAKEKAVADAQTELTAASSAFCGASKDYIEALDRYGDVLNDTAPTVGDVRDAGADLAEPRKDAVDSAEAAVAANQALQQAQQELVDAQIALAEAEAGSTGTPAAPAPAEPSSTPLATTASVERVEQAESELAAAEASVTDDTPLKDAAEQFNSAAVALEVAWLALFADAGCLTDEQAVEAQAAVRAYTSALQQDLVAAGYYTGDVDGVYGPLTVQAVEDLQEAAGLPVTGTVDKATAEALQATLTELGGAAAQESVATTAAIQQTLKLVGFWDGPVDGVWTPELTSAVQAFQTELGVEPTGTVDAATIAAFEQAISGLQEAASAPTPSPSSSDG</sequence>
<accession>A0ABS7I0J3</accession>
<evidence type="ECO:0000313" key="4">
    <source>
        <dbReference type="Proteomes" id="UP000777440"/>
    </source>
</evidence>
<gene>
    <name evidence="3" type="ORF">JNB61_15465</name>
</gene>
<comment type="caution">
    <text evidence="3">The sequence shown here is derived from an EMBL/GenBank/DDBJ whole genome shotgun (WGS) entry which is preliminary data.</text>
</comment>
<keyword evidence="4" id="KW-1185">Reference proteome</keyword>
<name>A0ABS7I0J3_9MICO</name>
<dbReference type="SUPFAM" id="SSF47090">
    <property type="entry name" value="PGBD-like"/>
    <property type="match status" value="2"/>
</dbReference>
<protein>
    <submittedName>
        <fullName evidence="3">Peptidoglycan-binding protein</fullName>
    </submittedName>
</protein>
<proteinExistence type="predicted"/>
<reference evidence="3 4" key="1">
    <citation type="journal article" date="2021" name="MBio">
        <title>Poor Competitiveness of Bradyrhizobium in Pigeon Pea Root Colonization in Indian Soils.</title>
        <authorList>
            <person name="Chalasani D."/>
            <person name="Basu A."/>
            <person name="Pullabhotla S.V.S.R.N."/>
            <person name="Jorrin B."/>
            <person name="Neal A.L."/>
            <person name="Poole P.S."/>
            <person name="Podile A.R."/>
            <person name="Tkacz A."/>
        </authorList>
    </citation>
    <scope>NUCLEOTIDE SEQUENCE [LARGE SCALE GENOMIC DNA]</scope>
    <source>
        <strain evidence="3 4">HU12</strain>
    </source>
</reference>
<dbReference type="InterPro" id="IPR036366">
    <property type="entry name" value="PGBDSf"/>
</dbReference>
<evidence type="ECO:0000313" key="3">
    <source>
        <dbReference type="EMBL" id="MBW9111176.1"/>
    </source>
</evidence>
<dbReference type="InterPro" id="IPR002477">
    <property type="entry name" value="Peptidoglycan-bd-like"/>
</dbReference>
<feature type="compositionally biased region" description="Low complexity" evidence="1">
    <location>
        <begin position="138"/>
        <end position="149"/>
    </location>
</feature>
<feature type="domain" description="Peptidoglycan binding-like" evidence="2">
    <location>
        <begin position="289"/>
        <end position="339"/>
    </location>
</feature>
<dbReference type="InterPro" id="IPR036365">
    <property type="entry name" value="PGBD-like_sf"/>
</dbReference>
<dbReference type="EMBL" id="JAEUAX010000009">
    <property type="protein sequence ID" value="MBW9111176.1"/>
    <property type="molecule type" value="Genomic_DNA"/>
</dbReference>
<dbReference type="Proteomes" id="UP000777440">
    <property type="component" value="Unassembled WGS sequence"/>
</dbReference>
<feature type="domain" description="Peptidoglycan binding-like" evidence="2">
    <location>
        <begin position="218"/>
        <end position="269"/>
    </location>
</feature>